<dbReference type="HAMAP" id="MF_00109">
    <property type="entry name" value="Shikimate_kinase"/>
    <property type="match status" value="1"/>
</dbReference>
<evidence type="ECO:0000256" key="17">
    <source>
        <dbReference type="ARBA" id="ARBA00023268"/>
    </source>
</evidence>
<evidence type="ECO:0000313" key="25">
    <source>
        <dbReference type="Proteomes" id="UP000315217"/>
    </source>
</evidence>
<comment type="pathway">
    <text evidence="5 20">Metabolic intermediate biosynthesis; chorismate biosynthesis; chorismate from D-erythrose 4-phosphate and phosphoenolpyruvate: step 5/7.</text>
</comment>
<dbReference type="InterPro" id="IPR023000">
    <property type="entry name" value="Shikimate_kinase_CS"/>
</dbReference>
<evidence type="ECO:0000256" key="20">
    <source>
        <dbReference type="HAMAP-Rule" id="MF_00109"/>
    </source>
</evidence>
<keyword evidence="12 21" id="KW-0862">Zinc</keyword>
<dbReference type="InterPro" id="IPR000623">
    <property type="entry name" value="Shikimate_kinase/TSH1"/>
</dbReference>
<dbReference type="CDD" id="cd00464">
    <property type="entry name" value="SK"/>
    <property type="match status" value="1"/>
</dbReference>
<dbReference type="Proteomes" id="UP000315217">
    <property type="component" value="Unassembled WGS sequence"/>
</dbReference>
<evidence type="ECO:0000256" key="15">
    <source>
        <dbReference type="ARBA" id="ARBA00023141"/>
    </source>
</evidence>
<dbReference type="FunFam" id="3.40.50.1970:FF:000007">
    <property type="entry name" value="Pentafunctional AROM polypeptide"/>
    <property type="match status" value="1"/>
</dbReference>
<comment type="function">
    <text evidence="21">Catalyzes the conversion of 3-deoxy-D-arabino-heptulosonate 7-phosphate (DAHP) to dehydroquinate (DHQ).</text>
</comment>
<sequence>MRNVVLIGFMGTGKSEVGQSLARRLGWTFIDTDRRIEARQRATVAQIFARHGEEYFRTVEASVVAEAAARRDAVIATGGGVVLRPENMMDLRRHGWIVSLTAPVDVLVKRLGEAKSRPLLRGDVRENVVRLLDQRRPLYRDADLLVDVSDATADRVVEAIVALLRARERTTISVRLADRTYPIHVGDGIMPLLPADLAELNAGTKIAVVSHRALLRGPGAKLLAVLRTGGYEGFPIAVPAGEASKSLAAAAHLYSRLARARLDRYSTLIALGGGVIGDLAGFVAATYMRGIQLVHVPTTLLAMVDSSIGGKTGVNHAGAKNLVGAFYQPALTVADVRTLATLPERELRSGLAEVIKTAVIGDAALFEFLEQHLPAVLRRDTAALVEVISRCAAFKARVVEVDERERSERRILNYGHTIGHAVEAAAGFRRLTHGEAIAIGMALEARMAQRLGVAGAEVVERQDTLLARAGLPTKLGAVNRRAVWRAMALDKKIRDGVLRCALPVGIGEVIREQEVPDTLLREVLAGAQDSRRLRP</sequence>
<dbReference type="GO" id="GO:0005524">
    <property type="term" value="F:ATP binding"/>
    <property type="evidence" value="ECO:0007669"/>
    <property type="project" value="UniProtKB-UniRule"/>
</dbReference>
<keyword evidence="10 21" id="KW-0547">Nucleotide-binding</keyword>
<accession>A0A537LXY2</accession>
<feature type="binding site" evidence="21">
    <location>
        <position position="311"/>
    </location>
    <ligand>
        <name>NAD(+)</name>
        <dbReference type="ChEBI" id="CHEBI:57540"/>
    </ligand>
</feature>
<comment type="caution">
    <text evidence="21">Lacks conserved residue(s) required for the propagation of feature annotation.</text>
</comment>
<evidence type="ECO:0000256" key="16">
    <source>
        <dbReference type="ARBA" id="ARBA00023239"/>
    </source>
</evidence>
<comment type="pathway">
    <text evidence="4 21">Metabolic intermediate biosynthesis; chorismate biosynthesis; chorismate from D-erythrose 4-phosphate and phosphoenolpyruvate: step 2/7.</text>
</comment>
<feature type="binding site" evidence="20">
    <location>
        <position position="135"/>
    </location>
    <ligand>
        <name>substrate</name>
    </ligand>
</feature>
<comment type="cofactor">
    <cofactor evidence="20">
        <name>Mg(2+)</name>
        <dbReference type="ChEBI" id="CHEBI:18420"/>
    </cofactor>
    <text evidence="20">Binds 1 Mg(2+) ion per subunit.</text>
</comment>
<comment type="cofactor">
    <cofactor evidence="2 21">
        <name>NAD(+)</name>
        <dbReference type="ChEBI" id="CHEBI:57540"/>
    </cofactor>
</comment>
<dbReference type="Pfam" id="PF01202">
    <property type="entry name" value="SKI"/>
    <property type="match status" value="1"/>
</dbReference>
<comment type="function">
    <text evidence="20">Catalyzes the specific phosphorylation of the 3-hydroxyl group of shikimic acid using ATP as a cosubstrate.</text>
</comment>
<gene>
    <name evidence="21 24" type="primary">aroB</name>
    <name evidence="20" type="synonym">aroK</name>
    <name evidence="24" type="ORF">E6G98_02070</name>
</gene>
<keyword evidence="16 21" id="KW-0456">Lyase</keyword>
<dbReference type="Gene3D" id="3.40.50.1970">
    <property type="match status" value="1"/>
</dbReference>
<dbReference type="GO" id="GO:0009073">
    <property type="term" value="P:aromatic amino acid family biosynthetic process"/>
    <property type="evidence" value="ECO:0007669"/>
    <property type="project" value="UniProtKB-KW"/>
</dbReference>
<evidence type="ECO:0000256" key="18">
    <source>
        <dbReference type="ARBA" id="ARBA00023285"/>
    </source>
</evidence>
<comment type="similarity">
    <text evidence="20">Belongs to the shikimate kinase family.</text>
</comment>
<dbReference type="GO" id="GO:0000287">
    <property type="term" value="F:magnesium ion binding"/>
    <property type="evidence" value="ECO:0007669"/>
    <property type="project" value="UniProtKB-UniRule"/>
</dbReference>
<evidence type="ECO:0000256" key="13">
    <source>
        <dbReference type="ARBA" id="ARBA00022840"/>
    </source>
</evidence>
<dbReference type="InterPro" id="IPR027417">
    <property type="entry name" value="P-loop_NTPase"/>
</dbReference>
<dbReference type="Pfam" id="PF01761">
    <property type="entry name" value="DHQ_synthase"/>
    <property type="match status" value="1"/>
</dbReference>
<keyword evidence="13 20" id="KW-0067">ATP-binding</keyword>
<comment type="cofactor">
    <cofactor evidence="3">
        <name>Zn(2+)</name>
        <dbReference type="ChEBI" id="CHEBI:29105"/>
    </cofactor>
</comment>
<comment type="similarity">
    <text evidence="21">Belongs to the sugar phosphate cyclases superfamily. Dehydroquinate synthase family.</text>
</comment>
<dbReference type="EMBL" id="VBAI01000014">
    <property type="protein sequence ID" value="TMJ12866.1"/>
    <property type="molecule type" value="Genomic_DNA"/>
</dbReference>
<evidence type="ECO:0000256" key="11">
    <source>
        <dbReference type="ARBA" id="ARBA00022777"/>
    </source>
</evidence>
<feature type="binding site" evidence="21">
    <location>
        <begin position="298"/>
        <end position="299"/>
    </location>
    <ligand>
        <name>NAD(+)</name>
        <dbReference type="ChEBI" id="CHEBI:57540"/>
    </ligand>
</feature>
<keyword evidence="18 21" id="KW-0170">Cobalt</keyword>
<proteinExistence type="inferred from homology"/>
<evidence type="ECO:0000256" key="7">
    <source>
        <dbReference type="ARBA" id="ARBA00022605"/>
    </source>
</evidence>
<comment type="subunit">
    <text evidence="20">Monomer.</text>
</comment>
<dbReference type="GO" id="GO:0008652">
    <property type="term" value="P:amino acid biosynthetic process"/>
    <property type="evidence" value="ECO:0007669"/>
    <property type="project" value="UniProtKB-KW"/>
</dbReference>
<comment type="subcellular location">
    <subcellularLocation>
        <location evidence="21">Cytoplasm</location>
    </subcellularLocation>
</comment>
<reference evidence="24 25" key="1">
    <citation type="journal article" date="2019" name="Nat. Microbiol.">
        <title>Mediterranean grassland soil C-N compound turnover is dependent on rainfall and depth, and is mediated by genomically divergent microorganisms.</title>
        <authorList>
            <person name="Diamond S."/>
            <person name="Andeer P.F."/>
            <person name="Li Z."/>
            <person name="Crits-Christoph A."/>
            <person name="Burstein D."/>
            <person name="Anantharaman K."/>
            <person name="Lane K.R."/>
            <person name="Thomas B.C."/>
            <person name="Pan C."/>
            <person name="Northen T.R."/>
            <person name="Banfield J.F."/>
        </authorList>
    </citation>
    <scope>NUCLEOTIDE SEQUENCE [LARGE SCALE GENOMIC DNA]</scope>
    <source>
        <strain evidence="24">NP_1</strain>
    </source>
</reference>
<dbReference type="HAMAP" id="MF_00110">
    <property type="entry name" value="DHQ_synthase"/>
    <property type="match status" value="1"/>
</dbReference>
<evidence type="ECO:0000256" key="5">
    <source>
        <dbReference type="ARBA" id="ARBA00004842"/>
    </source>
</evidence>
<dbReference type="Pfam" id="PF24621">
    <property type="entry name" value="DHQS_C"/>
    <property type="match status" value="1"/>
</dbReference>
<protein>
    <recommendedName>
        <fullName evidence="20 21">Multifunctional fusion protein</fullName>
    </recommendedName>
    <domain>
        <recommendedName>
            <fullName evidence="20">Shikimate kinase</fullName>
            <shortName evidence="20">SK</shortName>
            <ecNumber evidence="20">2.7.1.71</ecNumber>
        </recommendedName>
    </domain>
    <domain>
        <recommendedName>
            <fullName evidence="21">3-dehydroquinate synthase</fullName>
            <shortName evidence="21">DHQS</shortName>
            <ecNumber evidence="21">4.2.3.4</ecNumber>
        </recommendedName>
    </domain>
</protein>
<comment type="cofactor">
    <cofactor evidence="21">
        <name>Co(2+)</name>
        <dbReference type="ChEBI" id="CHEBI:48828"/>
    </cofactor>
    <cofactor evidence="21">
        <name>Zn(2+)</name>
        <dbReference type="ChEBI" id="CHEBI:29105"/>
    </cofactor>
    <text evidence="21">Binds 1 divalent metal cation per subunit. Can use either Co(2+) or Zn(2+).</text>
</comment>
<organism evidence="24 25">
    <name type="scientific">Candidatus Segetimicrobium genomatis</name>
    <dbReference type="NCBI Taxonomy" id="2569760"/>
    <lineage>
        <taxon>Bacteria</taxon>
        <taxon>Bacillati</taxon>
        <taxon>Candidatus Sysuimicrobiota</taxon>
        <taxon>Candidatus Sysuimicrobiia</taxon>
        <taxon>Candidatus Sysuimicrobiales</taxon>
        <taxon>Candidatus Segetimicrobiaceae</taxon>
        <taxon>Candidatus Segetimicrobium</taxon>
    </lineage>
</organism>
<keyword evidence="15 21" id="KW-0057">Aromatic amino acid biosynthesis</keyword>
<dbReference type="InterPro" id="IPR030960">
    <property type="entry name" value="DHQS/DOIS_N"/>
</dbReference>
<dbReference type="InterPro" id="IPR031322">
    <property type="entry name" value="Shikimate/glucono_kinase"/>
</dbReference>
<keyword evidence="6 21" id="KW-0963">Cytoplasm</keyword>
<evidence type="ECO:0000256" key="9">
    <source>
        <dbReference type="ARBA" id="ARBA00022723"/>
    </source>
</evidence>
<dbReference type="PANTHER" id="PTHR43622:SF7">
    <property type="entry name" value="3-DEHYDROQUINATE SYNTHASE, CHLOROPLASTIC"/>
    <property type="match status" value="1"/>
</dbReference>
<comment type="catalytic activity">
    <reaction evidence="19 20">
        <text>shikimate + ATP = 3-phosphoshikimate + ADP + H(+)</text>
        <dbReference type="Rhea" id="RHEA:13121"/>
        <dbReference type="ChEBI" id="CHEBI:15378"/>
        <dbReference type="ChEBI" id="CHEBI:30616"/>
        <dbReference type="ChEBI" id="CHEBI:36208"/>
        <dbReference type="ChEBI" id="CHEBI:145989"/>
        <dbReference type="ChEBI" id="CHEBI:456216"/>
        <dbReference type="EC" id="2.7.1.71"/>
    </reaction>
</comment>
<evidence type="ECO:0000256" key="1">
    <source>
        <dbReference type="ARBA" id="ARBA00001393"/>
    </source>
</evidence>
<dbReference type="EC" id="2.7.1.71" evidence="20"/>
<evidence type="ECO:0000256" key="6">
    <source>
        <dbReference type="ARBA" id="ARBA00022490"/>
    </source>
</evidence>
<feature type="binding site" evidence="21">
    <location>
        <position position="416"/>
    </location>
    <ligand>
        <name>Zn(2+)</name>
        <dbReference type="ChEBI" id="CHEBI:29105"/>
    </ligand>
</feature>
<keyword evidence="17" id="KW-0511">Multifunctional enzyme</keyword>
<evidence type="ECO:0000259" key="23">
    <source>
        <dbReference type="Pfam" id="PF24621"/>
    </source>
</evidence>
<feature type="binding site" evidence="21">
    <location>
        <begin position="338"/>
        <end position="341"/>
    </location>
    <ligand>
        <name>NAD(+)</name>
        <dbReference type="ChEBI" id="CHEBI:57540"/>
    </ligand>
</feature>
<dbReference type="GO" id="GO:0003856">
    <property type="term" value="F:3-dehydroquinate synthase activity"/>
    <property type="evidence" value="ECO:0007669"/>
    <property type="project" value="UniProtKB-UniRule"/>
</dbReference>
<feature type="binding site" evidence="21">
    <location>
        <position position="433"/>
    </location>
    <ligand>
        <name>Zn(2+)</name>
        <dbReference type="ChEBI" id="CHEBI:29105"/>
    </ligand>
</feature>
<dbReference type="CDD" id="cd08195">
    <property type="entry name" value="DHQS"/>
    <property type="match status" value="1"/>
</dbReference>
<dbReference type="InterPro" id="IPR016037">
    <property type="entry name" value="DHQ_synth_AroB"/>
</dbReference>
<dbReference type="AlphaFoldDB" id="A0A537LXY2"/>
<dbReference type="PANTHER" id="PTHR43622">
    <property type="entry name" value="3-DEHYDROQUINATE SYNTHASE"/>
    <property type="match status" value="1"/>
</dbReference>
<evidence type="ECO:0000259" key="22">
    <source>
        <dbReference type="Pfam" id="PF01761"/>
    </source>
</evidence>
<dbReference type="SUPFAM" id="SSF52540">
    <property type="entry name" value="P-loop containing nucleoside triphosphate hydrolases"/>
    <property type="match status" value="1"/>
</dbReference>
<dbReference type="InterPro" id="IPR050071">
    <property type="entry name" value="Dehydroquinate_synthase"/>
</dbReference>
<evidence type="ECO:0000256" key="21">
    <source>
        <dbReference type="HAMAP-Rule" id="MF_00110"/>
    </source>
</evidence>
<keyword evidence="9 21" id="KW-0479">Metal-binding</keyword>
<feature type="domain" description="3-dehydroquinate synthase C-terminal" evidence="23">
    <location>
        <begin position="350"/>
        <end position="492"/>
    </location>
</feature>
<keyword evidence="20" id="KW-0460">Magnesium</keyword>
<evidence type="ECO:0000256" key="14">
    <source>
        <dbReference type="ARBA" id="ARBA00023027"/>
    </source>
</evidence>
<name>A0A537LXY2_9BACT</name>
<dbReference type="EC" id="4.2.3.4" evidence="21"/>
<keyword evidence="7 21" id="KW-0028">Amino-acid biosynthesis</keyword>
<keyword evidence="14 21" id="KW-0520">NAD</keyword>
<evidence type="ECO:0000256" key="19">
    <source>
        <dbReference type="ARBA" id="ARBA00048567"/>
    </source>
</evidence>
<evidence type="ECO:0000256" key="2">
    <source>
        <dbReference type="ARBA" id="ARBA00001911"/>
    </source>
</evidence>
<dbReference type="PROSITE" id="PS01128">
    <property type="entry name" value="SHIKIMATE_KINASE"/>
    <property type="match status" value="1"/>
</dbReference>
<evidence type="ECO:0000313" key="24">
    <source>
        <dbReference type="EMBL" id="TMJ12866.1"/>
    </source>
</evidence>
<feature type="binding site" evidence="21">
    <location>
        <position position="353"/>
    </location>
    <ligand>
        <name>Zn(2+)</name>
        <dbReference type="ChEBI" id="CHEBI:29105"/>
    </ligand>
</feature>
<comment type="caution">
    <text evidence="24">The sequence shown here is derived from an EMBL/GenBank/DDBJ whole genome shotgun (WGS) entry which is preliminary data.</text>
</comment>
<feature type="binding site" evidence="20">
    <location>
        <position position="79"/>
    </location>
    <ligand>
        <name>substrate</name>
    </ligand>
</feature>
<dbReference type="GO" id="GO:0009423">
    <property type="term" value="P:chorismate biosynthetic process"/>
    <property type="evidence" value="ECO:0007669"/>
    <property type="project" value="UniProtKB-UniRule"/>
</dbReference>
<dbReference type="GO" id="GO:0005737">
    <property type="term" value="C:cytoplasm"/>
    <property type="evidence" value="ECO:0007669"/>
    <property type="project" value="UniProtKB-SubCell"/>
</dbReference>
<comment type="catalytic activity">
    <reaction evidence="1 21">
        <text>7-phospho-2-dehydro-3-deoxy-D-arabino-heptonate = 3-dehydroquinate + phosphate</text>
        <dbReference type="Rhea" id="RHEA:21968"/>
        <dbReference type="ChEBI" id="CHEBI:32364"/>
        <dbReference type="ChEBI" id="CHEBI:43474"/>
        <dbReference type="ChEBI" id="CHEBI:58394"/>
        <dbReference type="EC" id="4.2.3.4"/>
    </reaction>
</comment>
<evidence type="ECO:0000256" key="12">
    <source>
        <dbReference type="ARBA" id="ARBA00022833"/>
    </source>
</evidence>
<feature type="binding site" evidence="20">
    <location>
        <position position="57"/>
    </location>
    <ligand>
        <name>substrate</name>
    </ligand>
</feature>
<feature type="binding site" evidence="21">
    <location>
        <begin position="274"/>
        <end position="278"/>
    </location>
    <ligand>
        <name>NAD(+)</name>
        <dbReference type="ChEBI" id="CHEBI:57540"/>
    </ligand>
</feature>
<feature type="binding site" evidence="20">
    <location>
        <position position="117"/>
    </location>
    <ligand>
        <name>ATP</name>
        <dbReference type="ChEBI" id="CHEBI:30616"/>
    </ligand>
</feature>
<dbReference type="Gene3D" id="1.20.1090.10">
    <property type="entry name" value="Dehydroquinate synthase-like - alpha domain"/>
    <property type="match status" value="1"/>
</dbReference>
<dbReference type="UniPathway" id="UPA00053">
    <property type="reaction ID" value="UER00085"/>
</dbReference>
<dbReference type="SUPFAM" id="SSF56796">
    <property type="entry name" value="Dehydroquinate synthase-like"/>
    <property type="match status" value="1"/>
</dbReference>
<evidence type="ECO:0000256" key="3">
    <source>
        <dbReference type="ARBA" id="ARBA00001947"/>
    </source>
</evidence>
<dbReference type="NCBIfam" id="TIGR01357">
    <property type="entry name" value="aroB"/>
    <property type="match status" value="1"/>
</dbReference>
<evidence type="ECO:0000256" key="8">
    <source>
        <dbReference type="ARBA" id="ARBA00022679"/>
    </source>
</evidence>
<dbReference type="GO" id="GO:0004765">
    <property type="term" value="F:shikimate kinase activity"/>
    <property type="evidence" value="ECO:0007669"/>
    <property type="project" value="UniProtKB-UniRule"/>
</dbReference>
<feature type="binding site" evidence="20">
    <location>
        <position position="15"/>
    </location>
    <ligand>
        <name>Mg(2+)</name>
        <dbReference type="ChEBI" id="CHEBI:18420"/>
    </ligand>
</feature>
<dbReference type="PRINTS" id="PR01100">
    <property type="entry name" value="SHIKIMTKNASE"/>
</dbReference>
<feature type="binding site" evidence="20">
    <location>
        <begin position="11"/>
        <end position="16"/>
    </location>
    <ligand>
        <name>ATP</name>
        <dbReference type="ChEBI" id="CHEBI:30616"/>
    </ligand>
</feature>
<keyword evidence="11 20" id="KW-0418">Kinase</keyword>
<keyword evidence="8 20" id="KW-0808">Transferase</keyword>
<evidence type="ECO:0000256" key="4">
    <source>
        <dbReference type="ARBA" id="ARBA00004661"/>
    </source>
</evidence>
<dbReference type="InterPro" id="IPR056179">
    <property type="entry name" value="DHQS_C"/>
</dbReference>
<feature type="binding site" evidence="20">
    <location>
        <position position="33"/>
    </location>
    <ligand>
        <name>substrate</name>
    </ligand>
</feature>
<feature type="binding site" evidence="21">
    <location>
        <position position="320"/>
    </location>
    <ligand>
        <name>NAD(+)</name>
        <dbReference type="ChEBI" id="CHEBI:57540"/>
    </ligand>
</feature>
<feature type="domain" description="3-dehydroquinate synthase N-terminal" evidence="22">
    <location>
        <begin position="236"/>
        <end position="348"/>
    </location>
</feature>
<evidence type="ECO:0000256" key="10">
    <source>
        <dbReference type="ARBA" id="ARBA00022741"/>
    </source>
</evidence>
<dbReference type="Gene3D" id="3.40.50.300">
    <property type="entry name" value="P-loop containing nucleotide triphosphate hydrolases"/>
    <property type="match status" value="1"/>
</dbReference>